<keyword evidence="8" id="KW-1185">Reference proteome</keyword>
<evidence type="ECO:0000256" key="5">
    <source>
        <dbReference type="SAM" id="SignalP"/>
    </source>
</evidence>
<dbReference type="SUPFAM" id="SSF53807">
    <property type="entry name" value="Helical backbone' metal receptor"/>
    <property type="match status" value="1"/>
</dbReference>
<comment type="caution">
    <text evidence="7">The sequence shown here is derived from an EMBL/GenBank/DDBJ whole genome shotgun (WGS) entry which is preliminary data.</text>
</comment>
<dbReference type="InterPro" id="IPR051313">
    <property type="entry name" value="Bact_iron-sidero_bind"/>
</dbReference>
<feature type="signal peptide" evidence="5">
    <location>
        <begin position="1"/>
        <end position="30"/>
    </location>
</feature>
<dbReference type="Proteomes" id="UP000287519">
    <property type="component" value="Unassembled WGS sequence"/>
</dbReference>
<proteinExistence type="inferred from homology"/>
<comment type="subcellular location">
    <subcellularLocation>
        <location evidence="1">Cell envelope</location>
    </subcellularLocation>
</comment>
<dbReference type="CDD" id="cd01146">
    <property type="entry name" value="FhuD"/>
    <property type="match status" value="1"/>
</dbReference>
<reference evidence="7 8" key="1">
    <citation type="submission" date="2018-11" db="EMBL/GenBank/DDBJ databases">
        <title>Microbial catabolism of amino acid.</title>
        <authorList>
            <person name="Hibi M."/>
            <person name="Ogawa J."/>
        </authorList>
    </citation>
    <scope>NUCLEOTIDE SEQUENCE [LARGE SCALE GENOMIC DNA]</scope>
    <source>
        <strain evidence="7 8">C31-06</strain>
    </source>
</reference>
<dbReference type="PANTHER" id="PTHR30532">
    <property type="entry name" value="IRON III DICITRATE-BINDING PERIPLASMIC PROTEIN"/>
    <property type="match status" value="1"/>
</dbReference>
<dbReference type="InterPro" id="IPR006311">
    <property type="entry name" value="TAT_signal"/>
</dbReference>
<dbReference type="RefSeq" id="WP_124390299.1">
    <property type="nucleotide sequence ID" value="NZ_BHYM01000010.1"/>
</dbReference>
<gene>
    <name evidence="7" type="ORF">Rhow_000101</name>
</gene>
<dbReference type="PROSITE" id="PS51318">
    <property type="entry name" value="TAT"/>
    <property type="match status" value="1"/>
</dbReference>
<evidence type="ECO:0000313" key="7">
    <source>
        <dbReference type="EMBL" id="GCE37525.1"/>
    </source>
</evidence>
<feature type="chain" id="PRO_5018991142" evidence="5">
    <location>
        <begin position="31"/>
        <end position="336"/>
    </location>
</feature>
<evidence type="ECO:0000259" key="6">
    <source>
        <dbReference type="PROSITE" id="PS50983"/>
    </source>
</evidence>
<dbReference type="PANTHER" id="PTHR30532:SF1">
    <property type="entry name" value="IRON(3+)-HYDROXAMATE-BINDING PROTEIN FHUD"/>
    <property type="match status" value="1"/>
</dbReference>
<organism evidence="7 8">
    <name type="scientific">Rhodococcus wratislaviensis</name>
    <name type="common">Tsukamurella wratislaviensis</name>
    <dbReference type="NCBI Taxonomy" id="44752"/>
    <lineage>
        <taxon>Bacteria</taxon>
        <taxon>Bacillati</taxon>
        <taxon>Actinomycetota</taxon>
        <taxon>Actinomycetes</taxon>
        <taxon>Mycobacteriales</taxon>
        <taxon>Nocardiaceae</taxon>
        <taxon>Rhodococcus</taxon>
    </lineage>
</organism>
<keyword evidence="3" id="KW-0813">Transport</keyword>
<keyword evidence="4 5" id="KW-0732">Signal</keyword>
<evidence type="ECO:0000256" key="2">
    <source>
        <dbReference type="ARBA" id="ARBA00008814"/>
    </source>
</evidence>
<dbReference type="PROSITE" id="PS51257">
    <property type="entry name" value="PROKAR_LIPOPROTEIN"/>
    <property type="match status" value="1"/>
</dbReference>
<comment type="similarity">
    <text evidence="2">Belongs to the bacterial solute-binding protein 8 family.</text>
</comment>
<sequence>MNVLSRRRVVAGAVALAAAAAFSITSCSSSDDSAAAASGTTSSTGQFPRTVDHFRGSTEIPAAPQRIVALDNSFTDAVLLLEAPLVGYVDYREPGLPDYLGTTRDEFAADAKSVGKVSNASLEQIAALQPDLIISAEVRDGKNYEQLSAIAPTIFTETTGPTWKDNIRLVGKALGKEDLAEQKIGAYEERAAAVGAEINASASNPVISVVRFAGEPTARLYRTTSFSGIVLADAGLARPQSQGPDPADPDNIMQAVSTELISEAEADVIFVSTWQDPAGKSAEAAKPFLESPLWQTLKGRKVDVEDARWMTPVSVQGAHLILDDLSDTFGVGKHSG</sequence>
<dbReference type="GO" id="GO:0030288">
    <property type="term" value="C:outer membrane-bounded periplasmic space"/>
    <property type="evidence" value="ECO:0007669"/>
    <property type="project" value="TreeGrafter"/>
</dbReference>
<dbReference type="EMBL" id="BHYM01000010">
    <property type="protein sequence ID" value="GCE37525.1"/>
    <property type="molecule type" value="Genomic_DNA"/>
</dbReference>
<dbReference type="Pfam" id="PF01497">
    <property type="entry name" value="Peripla_BP_2"/>
    <property type="match status" value="1"/>
</dbReference>
<protein>
    <submittedName>
        <fullName evidence="7">ABC Fe(3+) transporter, substrate binding component</fullName>
    </submittedName>
</protein>
<dbReference type="GO" id="GO:1901678">
    <property type="term" value="P:iron coordination entity transport"/>
    <property type="evidence" value="ECO:0007669"/>
    <property type="project" value="UniProtKB-ARBA"/>
</dbReference>
<dbReference type="InterPro" id="IPR002491">
    <property type="entry name" value="ABC_transptr_periplasmic_BD"/>
</dbReference>
<evidence type="ECO:0000313" key="8">
    <source>
        <dbReference type="Proteomes" id="UP000287519"/>
    </source>
</evidence>
<name>A0A402C1N3_RHOWR</name>
<evidence type="ECO:0000256" key="4">
    <source>
        <dbReference type="ARBA" id="ARBA00022729"/>
    </source>
</evidence>
<dbReference type="OrthoDB" id="9793175at2"/>
<accession>A0A402C1N3</accession>
<dbReference type="PROSITE" id="PS50983">
    <property type="entry name" value="FE_B12_PBP"/>
    <property type="match status" value="1"/>
</dbReference>
<feature type="domain" description="Fe/B12 periplasmic-binding" evidence="6">
    <location>
        <begin position="66"/>
        <end position="333"/>
    </location>
</feature>
<evidence type="ECO:0000256" key="3">
    <source>
        <dbReference type="ARBA" id="ARBA00022448"/>
    </source>
</evidence>
<evidence type="ECO:0000256" key="1">
    <source>
        <dbReference type="ARBA" id="ARBA00004196"/>
    </source>
</evidence>
<dbReference type="AlphaFoldDB" id="A0A402C1N3"/>
<dbReference type="Gene3D" id="3.40.50.1980">
    <property type="entry name" value="Nitrogenase molybdenum iron protein domain"/>
    <property type="match status" value="2"/>
</dbReference>